<evidence type="ECO:0000256" key="1">
    <source>
        <dbReference type="ARBA" id="ARBA00004167"/>
    </source>
</evidence>
<keyword evidence="6 7" id="KW-0408">Iron</keyword>
<dbReference type="InterPro" id="IPR036396">
    <property type="entry name" value="Cyt_P450_sf"/>
</dbReference>
<dbReference type="PANTHER" id="PTHR24286">
    <property type="entry name" value="CYTOCHROME P450 26"/>
    <property type="match status" value="1"/>
</dbReference>
<dbReference type="EMBL" id="EQ975048">
    <property type="protein sequence ID" value="EEF27842.1"/>
    <property type="molecule type" value="Genomic_DNA"/>
</dbReference>
<evidence type="ECO:0000256" key="2">
    <source>
        <dbReference type="ARBA" id="ARBA00010617"/>
    </source>
</evidence>
<sequence length="80" mass="9133">MIMQVPPRPNTYMPFGNGVHSCPGSELAKLEMFILIHHLTITYRWQAMEEEDGIQYGPFPVPKKGLPIRVTPRPMSRLAI</sequence>
<dbReference type="STRING" id="3988.B9T8H3"/>
<keyword evidence="7" id="KW-0503">Monooxygenase</keyword>
<keyword evidence="7" id="KW-0349">Heme</keyword>
<organism evidence="8 9">
    <name type="scientific">Ricinus communis</name>
    <name type="common">Castor bean</name>
    <dbReference type="NCBI Taxonomy" id="3988"/>
    <lineage>
        <taxon>Eukaryota</taxon>
        <taxon>Viridiplantae</taxon>
        <taxon>Streptophyta</taxon>
        <taxon>Embryophyta</taxon>
        <taxon>Tracheophyta</taxon>
        <taxon>Spermatophyta</taxon>
        <taxon>Magnoliopsida</taxon>
        <taxon>eudicotyledons</taxon>
        <taxon>Gunneridae</taxon>
        <taxon>Pentapetalae</taxon>
        <taxon>rosids</taxon>
        <taxon>fabids</taxon>
        <taxon>Malpighiales</taxon>
        <taxon>Euphorbiaceae</taxon>
        <taxon>Acalyphoideae</taxon>
        <taxon>Acalypheae</taxon>
        <taxon>Ricinus</taxon>
    </lineage>
</organism>
<dbReference type="InParanoid" id="B9T8H3"/>
<dbReference type="SUPFAM" id="SSF48264">
    <property type="entry name" value="Cytochrome P450"/>
    <property type="match status" value="1"/>
</dbReference>
<evidence type="ECO:0000256" key="4">
    <source>
        <dbReference type="ARBA" id="ARBA00022723"/>
    </source>
</evidence>
<dbReference type="InterPro" id="IPR017972">
    <property type="entry name" value="Cyt_P450_CS"/>
</dbReference>
<dbReference type="GO" id="GO:0005506">
    <property type="term" value="F:iron ion binding"/>
    <property type="evidence" value="ECO:0007669"/>
    <property type="project" value="InterPro"/>
</dbReference>
<keyword evidence="7" id="KW-0560">Oxidoreductase</keyword>
<dbReference type="PROSITE" id="PS00086">
    <property type="entry name" value="CYTOCHROME_P450"/>
    <property type="match status" value="1"/>
</dbReference>
<dbReference type="PANTHER" id="PTHR24286:SF220">
    <property type="entry name" value="ABSCISIC ACID 8'-HYDROXYLASE 2"/>
    <property type="match status" value="1"/>
</dbReference>
<keyword evidence="4 7" id="KW-0479">Metal-binding</keyword>
<dbReference type="GO" id="GO:0016705">
    <property type="term" value="F:oxidoreductase activity, acting on paired donors, with incorporation or reduction of molecular oxygen"/>
    <property type="evidence" value="ECO:0007669"/>
    <property type="project" value="InterPro"/>
</dbReference>
<comment type="similarity">
    <text evidence="2 7">Belongs to the cytochrome P450 family.</text>
</comment>
<dbReference type="eggNOG" id="KOG0157">
    <property type="taxonomic scope" value="Eukaryota"/>
</dbReference>
<evidence type="ECO:0000256" key="3">
    <source>
        <dbReference type="ARBA" id="ARBA00022692"/>
    </source>
</evidence>
<comment type="subcellular location">
    <subcellularLocation>
        <location evidence="1">Membrane</location>
        <topology evidence="1">Single-pass membrane protein</topology>
    </subcellularLocation>
</comment>
<gene>
    <name evidence="8" type="ORF">RCOM_0351920</name>
</gene>
<keyword evidence="9" id="KW-1185">Reference proteome</keyword>
<accession>B9T8H3</accession>
<keyword evidence="5" id="KW-0472">Membrane</keyword>
<dbReference type="Proteomes" id="UP000008311">
    <property type="component" value="Unassembled WGS sequence"/>
</dbReference>
<proteinExistence type="inferred from homology"/>
<name>B9T8H3_RICCO</name>
<keyword evidence="5" id="KW-1133">Transmembrane helix</keyword>
<reference evidence="9" key="1">
    <citation type="journal article" date="2010" name="Nat. Biotechnol.">
        <title>Draft genome sequence of the oilseed species Ricinus communis.</title>
        <authorList>
            <person name="Chan A.P."/>
            <person name="Crabtree J."/>
            <person name="Zhao Q."/>
            <person name="Lorenzi H."/>
            <person name="Orvis J."/>
            <person name="Puiu D."/>
            <person name="Melake-Berhan A."/>
            <person name="Jones K.M."/>
            <person name="Redman J."/>
            <person name="Chen G."/>
            <person name="Cahoon E.B."/>
            <person name="Gedil M."/>
            <person name="Stanke M."/>
            <person name="Haas B.J."/>
            <person name="Wortman J.R."/>
            <person name="Fraser-Liggett C.M."/>
            <person name="Ravel J."/>
            <person name="Rabinowicz P.D."/>
        </authorList>
    </citation>
    <scope>NUCLEOTIDE SEQUENCE [LARGE SCALE GENOMIC DNA]</scope>
    <source>
        <strain evidence="9">cv. Hale</strain>
    </source>
</reference>
<dbReference type="InterPro" id="IPR001128">
    <property type="entry name" value="Cyt_P450"/>
</dbReference>
<evidence type="ECO:0000313" key="8">
    <source>
        <dbReference type="EMBL" id="EEF27842.1"/>
    </source>
</evidence>
<protein>
    <submittedName>
        <fullName evidence="8">Cytochrome P450, putative</fullName>
    </submittedName>
</protein>
<dbReference type="Gene3D" id="1.10.630.10">
    <property type="entry name" value="Cytochrome P450"/>
    <property type="match status" value="1"/>
</dbReference>
<dbReference type="GO" id="GO:0020037">
    <property type="term" value="F:heme binding"/>
    <property type="evidence" value="ECO:0007669"/>
    <property type="project" value="InterPro"/>
</dbReference>
<evidence type="ECO:0000256" key="7">
    <source>
        <dbReference type="RuleBase" id="RU000461"/>
    </source>
</evidence>
<dbReference type="GO" id="GO:0016020">
    <property type="term" value="C:membrane"/>
    <property type="evidence" value="ECO:0007669"/>
    <property type="project" value="UniProtKB-SubCell"/>
</dbReference>
<dbReference type="AlphaFoldDB" id="B9T8H3"/>
<evidence type="ECO:0000256" key="6">
    <source>
        <dbReference type="ARBA" id="ARBA00023004"/>
    </source>
</evidence>
<evidence type="ECO:0000256" key="5">
    <source>
        <dbReference type="ARBA" id="ARBA00022989"/>
    </source>
</evidence>
<keyword evidence="3" id="KW-0812">Transmembrane</keyword>
<dbReference type="Pfam" id="PF00067">
    <property type="entry name" value="p450"/>
    <property type="match status" value="1"/>
</dbReference>
<dbReference type="GO" id="GO:0004497">
    <property type="term" value="F:monooxygenase activity"/>
    <property type="evidence" value="ECO:0007669"/>
    <property type="project" value="UniProtKB-KW"/>
</dbReference>
<evidence type="ECO:0000313" key="9">
    <source>
        <dbReference type="Proteomes" id="UP000008311"/>
    </source>
</evidence>